<keyword evidence="1" id="KW-0472">Membrane</keyword>
<dbReference type="Proteomes" id="UP001245184">
    <property type="component" value="Unassembled WGS sequence"/>
</dbReference>
<dbReference type="RefSeq" id="WP_310030685.1">
    <property type="nucleotide sequence ID" value="NZ_JAVIZN010000002.1"/>
</dbReference>
<name>A0ABD5CB54_9BURK</name>
<organism evidence="2 3">
    <name type="scientific">Paraburkholderia graminis</name>
    <dbReference type="NCBI Taxonomy" id="60548"/>
    <lineage>
        <taxon>Bacteria</taxon>
        <taxon>Pseudomonadati</taxon>
        <taxon>Pseudomonadota</taxon>
        <taxon>Betaproteobacteria</taxon>
        <taxon>Burkholderiales</taxon>
        <taxon>Burkholderiaceae</taxon>
        <taxon>Paraburkholderia</taxon>
    </lineage>
</organism>
<feature type="transmembrane region" description="Helical" evidence="1">
    <location>
        <begin position="12"/>
        <end position="32"/>
    </location>
</feature>
<gene>
    <name evidence="2" type="ORF">QF025_001239</name>
</gene>
<sequence length="45" mass="4876">MFPVPSPLDVLVAFAIVFFASVLSTVGLLKYIERLKAAVRTPRAA</sequence>
<reference evidence="2 3" key="1">
    <citation type="submission" date="2023-08" db="EMBL/GenBank/DDBJ databases">
        <title>Genome sequencing of plant associated microbes to promote plant fitness in Sorghum bicolor and Oryza sativa.</title>
        <authorList>
            <person name="Coleman-Derr D."/>
        </authorList>
    </citation>
    <scope>NUCLEOTIDE SEQUENCE [LARGE SCALE GENOMIC DNA]</scope>
    <source>
        <strain evidence="2 3">SLBN-33</strain>
    </source>
</reference>
<keyword evidence="1" id="KW-1133">Transmembrane helix</keyword>
<dbReference type="AlphaFoldDB" id="A0ABD5CB54"/>
<evidence type="ECO:0000256" key="1">
    <source>
        <dbReference type="SAM" id="Phobius"/>
    </source>
</evidence>
<accession>A0ABD5CB54</accession>
<dbReference type="EMBL" id="JAVIZN010000002">
    <property type="protein sequence ID" value="MDR6202519.1"/>
    <property type="molecule type" value="Genomic_DNA"/>
</dbReference>
<proteinExistence type="predicted"/>
<comment type="caution">
    <text evidence="2">The sequence shown here is derived from an EMBL/GenBank/DDBJ whole genome shotgun (WGS) entry which is preliminary data.</text>
</comment>
<evidence type="ECO:0000313" key="3">
    <source>
        <dbReference type="Proteomes" id="UP001245184"/>
    </source>
</evidence>
<evidence type="ECO:0000313" key="2">
    <source>
        <dbReference type="EMBL" id="MDR6202519.1"/>
    </source>
</evidence>
<keyword evidence="1" id="KW-0812">Transmembrane</keyword>
<protein>
    <submittedName>
        <fullName evidence="2">Uncharacterized protein</fullName>
    </submittedName>
</protein>